<dbReference type="CDD" id="cd02165">
    <property type="entry name" value="NMNAT"/>
    <property type="match status" value="1"/>
</dbReference>
<keyword evidence="6 11" id="KW-0548">Nucleotidyltransferase</keyword>
<evidence type="ECO:0000256" key="2">
    <source>
        <dbReference type="ARBA" id="ARBA00005019"/>
    </source>
</evidence>
<keyword evidence="9 11" id="KW-0520">NAD</keyword>
<comment type="catalytic activity">
    <reaction evidence="10 11">
        <text>nicotinate beta-D-ribonucleotide + ATP + H(+) = deamido-NAD(+) + diphosphate</text>
        <dbReference type="Rhea" id="RHEA:22860"/>
        <dbReference type="ChEBI" id="CHEBI:15378"/>
        <dbReference type="ChEBI" id="CHEBI:30616"/>
        <dbReference type="ChEBI" id="CHEBI:33019"/>
        <dbReference type="ChEBI" id="CHEBI:57502"/>
        <dbReference type="ChEBI" id="CHEBI:58437"/>
        <dbReference type="EC" id="2.7.7.18"/>
    </reaction>
</comment>
<evidence type="ECO:0000256" key="5">
    <source>
        <dbReference type="ARBA" id="ARBA00022679"/>
    </source>
</evidence>
<protein>
    <recommendedName>
        <fullName evidence="11">Probable nicotinate-nucleotide adenylyltransferase</fullName>
        <ecNumber evidence="11">2.7.7.18</ecNumber>
    </recommendedName>
    <alternativeName>
        <fullName evidence="11">Deamido-NAD(+) diphosphorylase</fullName>
    </alternativeName>
    <alternativeName>
        <fullName evidence="11">Deamido-NAD(+) pyrophosphorylase</fullName>
    </alternativeName>
    <alternativeName>
        <fullName evidence="11">Nicotinate mononucleotide adenylyltransferase</fullName>
        <shortName evidence="11">NaMN adenylyltransferase</shortName>
    </alternativeName>
</protein>
<evidence type="ECO:0000256" key="1">
    <source>
        <dbReference type="ARBA" id="ARBA00002324"/>
    </source>
</evidence>
<evidence type="ECO:0000256" key="11">
    <source>
        <dbReference type="HAMAP-Rule" id="MF_00244"/>
    </source>
</evidence>
<comment type="pathway">
    <text evidence="2 11">Cofactor biosynthesis; NAD(+) biosynthesis; deamido-NAD(+) from nicotinate D-ribonucleotide: step 1/1.</text>
</comment>
<feature type="domain" description="Cytidyltransferase-like" evidence="12">
    <location>
        <begin position="10"/>
        <end position="187"/>
    </location>
</feature>
<comment type="caution">
    <text evidence="13">The sequence shown here is derived from an EMBL/GenBank/DDBJ whole genome shotgun (WGS) entry which is preliminary data.</text>
</comment>
<evidence type="ECO:0000313" key="14">
    <source>
        <dbReference type="Proteomes" id="UP000709336"/>
    </source>
</evidence>
<dbReference type="HAMAP" id="MF_00244">
    <property type="entry name" value="NaMN_adenylyltr"/>
    <property type="match status" value="1"/>
</dbReference>
<keyword evidence="8 11" id="KW-0067">ATP-binding</keyword>
<evidence type="ECO:0000256" key="9">
    <source>
        <dbReference type="ARBA" id="ARBA00023027"/>
    </source>
</evidence>
<sequence length="230" mass="26057">MNDNATSIAILGGTFNPPHFGHIEPALAAIDSIGADKLGLMPCKVPPHKSLKEANETHRIEMTRLACQVDRRMYVELCELSMPAPSYSVKTLQALRQNHPDKTIFFLMGEDSFYQLSSWYNWQALTDFCHLVVMRREMNNTVLPAQQTAWMSPRKAEIHPKTLRALAGNIFFVETPYYSVSSTQIRQAVADYVTADSAAATHIEQQIIKWLPEPVFNYIKANRLYHSVTS</sequence>
<evidence type="ECO:0000256" key="6">
    <source>
        <dbReference type="ARBA" id="ARBA00022695"/>
    </source>
</evidence>
<accession>A0ABX1QWG2</accession>
<dbReference type="Proteomes" id="UP000709336">
    <property type="component" value="Unassembled WGS sequence"/>
</dbReference>
<evidence type="ECO:0000256" key="8">
    <source>
        <dbReference type="ARBA" id="ARBA00022840"/>
    </source>
</evidence>
<evidence type="ECO:0000313" key="13">
    <source>
        <dbReference type="EMBL" id="NMH58590.1"/>
    </source>
</evidence>
<dbReference type="GO" id="GO:0016779">
    <property type="term" value="F:nucleotidyltransferase activity"/>
    <property type="evidence" value="ECO:0007669"/>
    <property type="project" value="UniProtKB-KW"/>
</dbReference>
<evidence type="ECO:0000256" key="10">
    <source>
        <dbReference type="ARBA" id="ARBA00048721"/>
    </source>
</evidence>
<name>A0ABX1QWG2_9ALTE</name>
<keyword evidence="5 11" id="KW-0808">Transferase</keyword>
<dbReference type="InterPro" id="IPR005248">
    <property type="entry name" value="NadD/NMNAT"/>
</dbReference>
<dbReference type="PANTHER" id="PTHR39321">
    <property type="entry name" value="NICOTINATE-NUCLEOTIDE ADENYLYLTRANSFERASE-RELATED"/>
    <property type="match status" value="1"/>
</dbReference>
<dbReference type="NCBIfam" id="TIGR00482">
    <property type="entry name" value="nicotinate (nicotinamide) nucleotide adenylyltransferase"/>
    <property type="match status" value="1"/>
</dbReference>
<keyword evidence="4 11" id="KW-0662">Pyridine nucleotide biosynthesis</keyword>
<organism evidence="13 14">
    <name type="scientific">Alteromonas ponticola</name>
    <dbReference type="NCBI Taxonomy" id="2720613"/>
    <lineage>
        <taxon>Bacteria</taxon>
        <taxon>Pseudomonadati</taxon>
        <taxon>Pseudomonadota</taxon>
        <taxon>Gammaproteobacteria</taxon>
        <taxon>Alteromonadales</taxon>
        <taxon>Alteromonadaceae</taxon>
        <taxon>Alteromonas/Salinimonas group</taxon>
        <taxon>Alteromonas</taxon>
    </lineage>
</organism>
<comment type="function">
    <text evidence="1 11">Catalyzes the reversible adenylation of nicotinate mononucleotide (NaMN) to nicotinic acid adenine dinucleotide (NaAD).</text>
</comment>
<dbReference type="EC" id="2.7.7.18" evidence="11"/>
<dbReference type="EMBL" id="JAATNW010000001">
    <property type="protein sequence ID" value="NMH58590.1"/>
    <property type="molecule type" value="Genomic_DNA"/>
</dbReference>
<comment type="similarity">
    <text evidence="3 11">Belongs to the NadD family.</text>
</comment>
<keyword evidence="14" id="KW-1185">Reference proteome</keyword>
<evidence type="ECO:0000256" key="7">
    <source>
        <dbReference type="ARBA" id="ARBA00022741"/>
    </source>
</evidence>
<dbReference type="InterPro" id="IPR004821">
    <property type="entry name" value="Cyt_trans-like"/>
</dbReference>
<dbReference type="InterPro" id="IPR014729">
    <property type="entry name" value="Rossmann-like_a/b/a_fold"/>
</dbReference>
<evidence type="ECO:0000256" key="4">
    <source>
        <dbReference type="ARBA" id="ARBA00022642"/>
    </source>
</evidence>
<keyword evidence="7 11" id="KW-0547">Nucleotide-binding</keyword>
<dbReference type="Gene3D" id="3.40.50.620">
    <property type="entry name" value="HUPs"/>
    <property type="match status" value="1"/>
</dbReference>
<dbReference type="PANTHER" id="PTHR39321:SF3">
    <property type="entry name" value="PHOSPHOPANTETHEINE ADENYLYLTRANSFERASE"/>
    <property type="match status" value="1"/>
</dbReference>
<gene>
    <name evidence="11 13" type="primary">nadD</name>
    <name evidence="13" type="ORF">HCJ96_00945</name>
</gene>
<dbReference type="Pfam" id="PF01467">
    <property type="entry name" value="CTP_transf_like"/>
    <property type="match status" value="1"/>
</dbReference>
<evidence type="ECO:0000256" key="3">
    <source>
        <dbReference type="ARBA" id="ARBA00009014"/>
    </source>
</evidence>
<proteinExistence type="inferred from homology"/>
<dbReference type="SUPFAM" id="SSF52374">
    <property type="entry name" value="Nucleotidylyl transferase"/>
    <property type="match status" value="1"/>
</dbReference>
<evidence type="ECO:0000259" key="12">
    <source>
        <dbReference type="Pfam" id="PF01467"/>
    </source>
</evidence>
<reference evidence="13 14" key="1">
    <citation type="submission" date="2020-03" db="EMBL/GenBank/DDBJ databases">
        <title>Alteromonas ponticola sp. nov., isolated from seawater.</title>
        <authorList>
            <person name="Yoon J.-H."/>
            <person name="Kim Y.-O."/>
        </authorList>
    </citation>
    <scope>NUCLEOTIDE SEQUENCE [LARGE SCALE GENOMIC DNA]</scope>
    <source>
        <strain evidence="13 14">MYP5</strain>
    </source>
</reference>
<dbReference type="RefSeq" id="WP_169209155.1">
    <property type="nucleotide sequence ID" value="NZ_JAATNW010000001.1"/>
</dbReference>